<keyword evidence="3" id="KW-1185">Reference proteome</keyword>
<dbReference type="Proteomes" id="UP000822688">
    <property type="component" value="Chromosome V"/>
</dbReference>
<accession>A0A8T0HQ74</accession>
<evidence type="ECO:0000313" key="3">
    <source>
        <dbReference type="Proteomes" id="UP000822688"/>
    </source>
</evidence>
<protein>
    <submittedName>
        <fullName evidence="2">Uncharacterized protein</fullName>
    </submittedName>
</protein>
<sequence>MRVQYSQHYLNPVTKFLAYYFVEKLAIVGFPEFKSFSSQSIQTVPQFAPTHNPMSPHPNSQHLHQNTFAPFSRPISDEAKKRSSNHTQGAFQKVPSAPKELFQAPNCNC</sequence>
<dbReference type="AlphaFoldDB" id="A0A8T0HQ74"/>
<name>A0A8T0HQ74_CERPU</name>
<comment type="caution">
    <text evidence="2">The sequence shown here is derived from an EMBL/GenBank/DDBJ whole genome shotgun (WGS) entry which is preliminary data.</text>
</comment>
<evidence type="ECO:0000313" key="2">
    <source>
        <dbReference type="EMBL" id="KAG0572728.1"/>
    </source>
</evidence>
<proteinExistence type="predicted"/>
<feature type="region of interest" description="Disordered" evidence="1">
    <location>
        <begin position="73"/>
        <end position="97"/>
    </location>
</feature>
<evidence type="ECO:0000256" key="1">
    <source>
        <dbReference type="SAM" id="MobiDB-lite"/>
    </source>
</evidence>
<organism evidence="2 3">
    <name type="scientific">Ceratodon purpureus</name>
    <name type="common">Fire moss</name>
    <name type="synonym">Dicranum purpureum</name>
    <dbReference type="NCBI Taxonomy" id="3225"/>
    <lineage>
        <taxon>Eukaryota</taxon>
        <taxon>Viridiplantae</taxon>
        <taxon>Streptophyta</taxon>
        <taxon>Embryophyta</taxon>
        <taxon>Bryophyta</taxon>
        <taxon>Bryophytina</taxon>
        <taxon>Bryopsida</taxon>
        <taxon>Dicranidae</taxon>
        <taxon>Pseudoditrichales</taxon>
        <taxon>Ditrichaceae</taxon>
        <taxon>Ceratodon</taxon>
    </lineage>
</organism>
<dbReference type="EMBL" id="CM026426">
    <property type="protein sequence ID" value="KAG0572728.1"/>
    <property type="molecule type" value="Genomic_DNA"/>
</dbReference>
<gene>
    <name evidence="2" type="ORF">KC19_VG120400</name>
</gene>
<reference evidence="2" key="1">
    <citation type="submission" date="2020-06" db="EMBL/GenBank/DDBJ databases">
        <title>WGS assembly of Ceratodon purpureus strain R40.</title>
        <authorList>
            <person name="Carey S.B."/>
            <person name="Jenkins J."/>
            <person name="Shu S."/>
            <person name="Lovell J.T."/>
            <person name="Sreedasyam A."/>
            <person name="Maumus F."/>
            <person name="Tiley G.P."/>
            <person name="Fernandez-Pozo N."/>
            <person name="Barry K."/>
            <person name="Chen C."/>
            <person name="Wang M."/>
            <person name="Lipzen A."/>
            <person name="Daum C."/>
            <person name="Saski C.A."/>
            <person name="Payton A.C."/>
            <person name="Mcbreen J.C."/>
            <person name="Conrad R.E."/>
            <person name="Kollar L.M."/>
            <person name="Olsson S."/>
            <person name="Huttunen S."/>
            <person name="Landis J.B."/>
            <person name="Wickett N.J."/>
            <person name="Johnson M.G."/>
            <person name="Rensing S.A."/>
            <person name="Grimwood J."/>
            <person name="Schmutz J."/>
            <person name="Mcdaniel S.F."/>
        </authorList>
    </citation>
    <scope>NUCLEOTIDE SEQUENCE</scope>
    <source>
        <strain evidence="2">R40</strain>
    </source>
</reference>